<evidence type="ECO:0000256" key="3">
    <source>
        <dbReference type="ARBA" id="ARBA00023098"/>
    </source>
</evidence>
<sequence>MGFVAVSSLAGDDPGGERDVAFVWRGTIFNEEWTANFGQDWLRAAPAGHSLGGALATLSAYDIGLQLSDMWADPKLELERKGWKTKAMPKVTAITFASPRVGNFKFLEAFSDELRIRQLRVCNKGDPVPKFPGGWMQVLTSLLSHLGIDVYSDMDSSTARKFGLVDYWVSWFNAAVLHVKSRWNYFHVGTVLEVCLHFLDKKGTRGNFTSRNPLFLNKGDDVLVDQDYPADWWRAAAVRGYELQADGRWQYPMKPFCYLQDRRDDYLFGASE</sequence>
<dbReference type="EMBL" id="JAEHOE010000013">
    <property type="protein sequence ID" value="KAG2497698.1"/>
    <property type="molecule type" value="Genomic_DNA"/>
</dbReference>
<dbReference type="PANTHER" id="PTHR31828">
    <property type="entry name" value="PHOSPHOLIPASE A1-IIGAMMA"/>
    <property type="match status" value="1"/>
</dbReference>
<comment type="function">
    <text evidence="4">Acylhydrolase that catalyzes the hydrolysis of phospholipids at the sn-1 position.</text>
</comment>
<dbReference type="CDD" id="cd00519">
    <property type="entry name" value="Lipase_3"/>
    <property type="match status" value="1"/>
</dbReference>
<dbReference type="GO" id="GO:0016042">
    <property type="term" value="P:lipid catabolic process"/>
    <property type="evidence" value="ECO:0007669"/>
    <property type="project" value="UniProtKB-UniRule"/>
</dbReference>
<dbReference type="Pfam" id="PF01764">
    <property type="entry name" value="Lipase_3"/>
    <property type="match status" value="1"/>
</dbReference>
<dbReference type="AlphaFoldDB" id="A0A836C3D3"/>
<organism evidence="6 7">
    <name type="scientific">Edaphochlamys debaryana</name>
    <dbReference type="NCBI Taxonomy" id="47281"/>
    <lineage>
        <taxon>Eukaryota</taxon>
        <taxon>Viridiplantae</taxon>
        <taxon>Chlorophyta</taxon>
        <taxon>core chlorophytes</taxon>
        <taxon>Chlorophyceae</taxon>
        <taxon>CS clade</taxon>
        <taxon>Chlamydomonadales</taxon>
        <taxon>Chlamydomonadales incertae sedis</taxon>
        <taxon>Edaphochlamys</taxon>
    </lineage>
</organism>
<comment type="caution">
    <text evidence="6">The sequence shown here is derived from an EMBL/GenBank/DDBJ whole genome shotgun (WGS) entry which is preliminary data.</text>
</comment>
<comment type="similarity">
    <text evidence="1 4">Belongs to the AB hydrolase superfamily. Lipase family.</text>
</comment>
<dbReference type="InterPro" id="IPR029058">
    <property type="entry name" value="AB_hydrolase_fold"/>
</dbReference>
<dbReference type="SUPFAM" id="SSF53474">
    <property type="entry name" value="alpha/beta-Hydrolases"/>
    <property type="match status" value="1"/>
</dbReference>
<dbReference type="OrthoDB" id="529743at2759"/>
<protein>
    <recommendedName>
        <fullName evidence="4">Phospholipase A1</fullName>
        <ecNumber evidence="4">3.1.1.-</ecNumber>
    </recommendedName>
</protein>
<dbReference type="Proteomes" id="UP000612055">
    <property type="component" value="Unassembled WGS sequence"/>
</dbReference>
<dbReference type="InterPro" id="IPR033556">
    <property type="entry name" value="PLA"/>
</dbReference>
<keyword evidence="2 4" id="KW-0378">Hydrolase</keyword>
<dbReference type="PANTHER" id="PTHR31828:SF1">
    <property type="entry name" value="PHOSPHOLIPASE A1-IIGAMMA"/>
    <property type="match status" value="1"/>
</dbReference>
<dbReference type="GO" id="GO:0008970">
    <property type="term" value="F:phospholipase A1 activity"/>
    <property type="evidence" value="ECO:0007669"/>
    <property type="project" value="UniProtKB-UniRule"/>
</dbReference>
<dbReference type="InterPro" id="IPR002921">
    <property type="entry name" value="Fungal_lipase-type"/>
</dbReference>
<proteinExistence type="inferred from homology"/>
<keyword evidence="4" id="KW-0442">Lipid degradation</keyword>
<keyword evidence="3 4" id="KW-0443">Lipid metabolism</keyword>
<evidence type="ECO:0000313" key="7">
    <source>
        <dbReference type="Proteomes" id="UP000612055"/>
    </source>
</evidence>
<dbReference type="Gene3D" id="3.40.50.1820">
    <property type="entry name" value="alpha/beta hydrolase"/>
    <property type="match status" value="1"/>
</dbReference>
<evidence type="ECO:0000313" key="6">
    <source>
        <dbReference type="EMBL" id="KAG2497698.1"/>
    </source>
</evidence>
<gene>
    <name evidence="6" type="ORF">HYH03_004435</name>
</gene>
<keyword evidence="7" id="KW-1185">Reference proteome</keyword>
<reference evidence="6" key="1">
    <citation type="journal article" date="2020" name="bioRxiv">
        <title>Comparative genomics of Chlamydomonas.</title>
        <authorList>
            <person name="Craig R.J."/>
            <person name="Hasan A.R."/>
            <person name="Ness R.W."/>
            <person name="Keightley P.D."/>
        </authorList>
    </citation>
    <scope>NUCLEOTIDE SEQUENCE</scope>
    <source>
        <strain evidence="6">CCAP 11/70</strain>
    </source>
</reference>
<accession>A0A836C3D3</accession>
<evidence type="ECO:0000256" key="1">
    <source>
        <dbReference type="ARBA" id="ARBA00010701"/>
    </source>
</evidence>
<feature type="domain" description="Fungal lipase-type" evidence="5">
    <location>
        <begin position="47"/>
        <end position="133"/>
    </location>
</feature>
<evidence type="ECO:0000256" key="4">
    <source>
        <dbReference type="RuleBase" id="RU367093"/>
    </source>
</evidence>
<evidence type="ECO:0000256" key="2">
    <source>
        <dbReference type="ARBA" id="ARBA00022801"/>
    </source>
</evidence>
<evidence type="ECO:0000259" key="5">
    <source>
        <dbReference type="Pfam" id="PF01764"/>
    </source>
</evidence>
<dbReference type="EC" id="3.1.1.-" evidence="4"/>
<name>A0A836C3D3_9CHLO</name>